<dbReference type="AlphaFoldDB" id="A0A7J7X0A9"/>
<gene>
    <name evidence="2" type="ORF">mPipKuh1_010812</name>
</gene>
<protein>
    <submittedName>
        <fullName evidence="2">Uncharacterized protein</fullName>
    </submittedName>
</protein>
<keyword evidence="3" id="KW-1185">Reference proteome</keyword>
<reference evidence="2 3" key="1">
    <citation type="journal article" date="2020" name="Nature">
        <title>Six reference-quality genomes reveal evolution of bat adaptations.</title>
        <authorList>
            <person name="Jebb D."/>
            <person name="Huang Z."/>
            <person name="Pippel M."/>
            <person name="Hughes G.M."/>
            <person name="Lavrichenko K."/>
            <person name="Devanna P."/>
            <person name="Winkler S."/>
            <person name="Jermiin L.S."/>
            <person name="Skirmuntt E.C."/>
            <person name="Katzourakis A."/>
            <person name="Burkitt-Gray L."/>
            <person name="Ray D.A."/>
            <person name="Sullivan K.A.M."/>
            <person name="Roscito J.G."/>
            <person name="Kirilenko B.M."/>
            <person name="Davalos L.M."/>
            <person name="Corthals A.P."/>
            <person name="Power M.L."/>
            <person name="Jones G."/>
            <person name="Ransome R.D."/>
            <person name="Dechmann D.K.N."/>
            <person name="Locatelli A.G."/>
            <person name="Puechmaille S.J."/>
            <person name="Fedrigo O."/>
            <person name="Jarvis E.D."/>
            <person name="Hiller M."/>
            <person name="Vernes S.C."/>
            <person name="Myers E.W."/>
            <person name="Teeling E.C."/>
        </authorList>
    </citation>
    <scope>NUCLEOTIDE SEQUENCE [LARGE SCALE GENOMIC DNA]</scope>
    <source>
        <strain evidence="2">MPipKuh1</strain>
        <tissue evidence="2">Flight muscle</tissue>
    </source>
</reference>
<feature type="compositionally biased region" description="Low complexity" evidence="1">
    <location>
        <begin position="153"/>
        <end position="162"/>
    </location>
</feature>
<accession>A0A7J7X0A9</accession>
<organism evidence="2 3">
    <name type="scientific">Pipistrellus kuhlii</name>
    <name type="common">Kuhl's pipistrelle</name>
    <dbReference type="NCBI Taxonomy" id="59472"/>
    <lineage>
        <taxon>Eukaryota</taxon>
        <taxon>Metazoa</taxon>
        <taxon>Chordata</taxon>
        <taxon>Craniata</taxon>
        <taxon>Vertebrata</taxon>
        <taxon>Euteleostomi</taxon>
        <taxon>Mammalia</taxon>
        <taxon>Eutheria</taxon>
        <taxon>Laurasiatheria</taxon>
        <taxon>Chiroptera</taxon>
        <taxon>Yangochiroptera</taxon>
        <taxon>Vespertilionidae</taxon>
        <taxon>Pipistrellus</taxon>
    </lineage>
</organism>
<evidence type="ECO:0000313" key="3">
    <source>
        <dbReference type="Proteomes" id="UP000558488"/>
    </source>
</evidence>
<comment type="caution">
    <text evidence="2">The sequence shown here is derived from an EMBL/GenBank/DDBJ whole genome shotgun (WGS) entry which is preliminary data.</text>
</comment>
<name>A0A7J7X0A9_PIPKU</name>
<evidence type="ECO:0000313" key="2">
    <source>
        <dbReference type="EMBL" id="KAF6343109.1"/>
    </source>
</evidence>
<sequence>MVGGKRAGSAQLREGRGDRLAIRSRGGGGGDGGSGVGRPGSRSVDSQPPRSCGRSKAEFPRIPSLARRRVKGLPLSSRVIASRCAPPAPRPTESPAQDLRGQGRWQKPTGDETPRPGAKAQKAESTNQPIWVPRIANGGVPGQAGPPQPAPLLPLSSPSRAGTCRVQGGERAARDREAT</sequence>
<feature type="compositionally biased region" description="Gly residues" evidence="1">
    <location>
        <begin position="25"/>
        <end position="38"/>
    </location>
</feature>
<dbReference type="EMBL" id="JACAGB010000009">
    <property type="protein sequence ID" value="KAF6343109.1"/>
    <property type="molecule type" value="Genomic_DNA"/>
</dbReference>
<evidence type="ECO:0000256" key="1">
    <source>
        <dbReference type="SAM" id="MobiDB-lite"/>
    </source>
</evidence>
<dbReference type="Proteomes" id="UP000558488">
    <property type="component" value="Unassembled WGS sequence"/>
</dbReference>
<feature type="region of interest" description="Disordered" evidence="1">
    <location>
        <begin position="1"/>
        <end position="179"/>
    </location>
</feature>
<proteinExistence type="predicted"/>